<feature type="domain" description="AraC effector-binding" evidence="1">
    <location>
        <begin position="2"/>
        <end position="154"/>
    </location>
</feature>
<dbReference type="InterPro" id="IPR011256">
    <property type="entry name" value="Reg_factor_effector_dom_sf"/>
</dbReference>
<evidence type="ECO:0000313" key="2">
    <source>
        <dbReference type="EMBL" id="QDB78920.1"/>
    </source>
</evidence>
<organism evidence="2 3">
    <name type="scientific">Georgenia wutianyii</name>
    <dbReference type="NCBI Taxonomy" id="2585135"/>
    <lineage>
        <taxon>Bacteria</taxon>
        <taxon>Bacillati</taxon>
        <taxon>Actinomycetota</taxon>
        <taxon>Actinomycetes</taxon>
        <taxon>Micrococcales</taxon>
        <taxon>Bogoriellaceae</taxon>
        <taxon>Georgenia</taxon>
    </lineage>
</organism>
<dbReference type="RefSeq" id="WP_139948218.1">
    <property type="nucleotide sequence ID" value="NZ_CP040899.1"/>
</dbReference>
<reference evidence="2 3" key="1">
    <citation type="submission" date="2019-05" db="EMBL/GenBank/DDBJ databases">
        <title>Georgenia *** sp. nov., and Georgenia *** sp. nov., isolated from the intestinal contents of plateau pika (Ochotona curzoniae) in the Qinghai-Tibet plateau of China.</title>
        <authorList>
            <person name="Tian Z."/>
        </authorList>
    </citation>
    <scope>NUCLEOTIDE SEQUENCE [LARGE SCALE GENOMIC DNA]</scope>
    <source>
        <strain evidence="2 3">Z294</strain>
    </source>
</reference>
<dbReference type="Proteomes" id="UP000313948">
    <property type="component" value="Chromosome"/>
</dbReference>
<protein>
    <submittedName>
        <fullName evidence="2">AraC family transcriptional regulator</fullName>
    </submittedName>
</protein>
<proteinExistence type="predicted"/>
<gene>
    <name evidence="2" type="ORF">FE251_05675</name>
</gene>
<sequence>MTEISLIDVEERPTVALRRQVRTDALAEFFAGVFDEVSAEVERAGIQIGGAPFARYRGVPGDVADIEAGFPLTAPWPGGADGELLAGTLPTARAVEAVHQGSYDTLRETYQALEAFVAEHKLQLQEEWWEIYESGPSSDQDPGTWRTRIVWPIEYPQVTSD</sequence>
<name>A0ABX5VQ59_9MICO</name>
<dbReference type="Gene3D" id="3.20.80.10">
    <property type="entry name" value="Regulatory factor, effector binding domain"/>
    <property type="match status" value="1"/>
</dbReference>
<dbReference type="SMART" id="SM00871">
    <property type="entry name" value="AraC_E_bind"/>
    <property type="match status" value="1"/>
</dbReference>
<dbReference type="Pfam" id="PF06445">
    <property type="entry name" value="GyrI-like"/>
    <property type="match status" value="1"/>
</dbReference>
<dbReference type="SUPFAM" id="SSF55136">
    <property type="entry name" value="Probable bacterial effector-binding domain"/>
    <property type="match status" value="1"/>
</dbReference>
<evidence type="ECO:0000313" key="3">
    <source>
        <dbReference type="Proteomes" id="UP000313948"/>
    </source>
</evidence>
<dbReference type="InterPro" id="IPR029442">
    <property type="entry name" value="GyrI-like"/>
</dbReference>
<dbReference type="EMBL" id="CP040899">
    <property type="protein sequence ID" value="QDB78920.1"/>
    <property type="molecule type" value="Genomic_DNA"/>
</dbReference>
<keyword evidence="3" id="KW-1185">Reference proteome</keyword>
<dbReference type="InterPro" id="IPR010499">
    <property type="entry name" value="AraC_E-bd"/>
</dbReference>
<evidence type="ECO:0000259" key="1">
    <source>
        <dbReference type="SMART" id="SM00871"/>
    </source>
</evidence>
<accession>A0ABX5VQ59</accession>